<keyword evidence="8" id="KW-0175">Coiled coil</keyword>
<keyword evidence="3" id="KW-0677">Repeat</keyword>
<evidence type="ECO:0000256" key="4">
    <source>
        <dbReference type="ARBA" id="ARBA00022771"/>
    </source>
</evidence>
<feature type="domain" description="C2H2-type" evidence="10">
    <location>
        <begin position="102"/>
        <end position="120"/>
    </location>
</feature>
<evidence type="ECO:0000256" key="8">
    <source>
        <dbReference type="SAM" id="Coils"/>
    </source>
</evidence>
<dbReference type="InterPro" id="IPR007219">
    <property type="entry name" value="XnlR_reg_dom"/>
</dbReference>
<evidence type="ECO:0000256" key="6">
    <source>
        <dbReference type="ARBA" id="ARBA00023242"/>
    </source>
</evidence>
<dbReference type="GO" id="GO:0000978">
    <property type="term" value="F:RNA polymerase II cis-regulatory region sequence-specific DNA binding"/>
    <property type="evidence" value="ECO:0007669"/>
    <property type="project" value="InterPro"/>
</dbReference>
<accession>A0A6A6U2W0</accession>
<dbReference type="EMBL" id="MU004240">
    <property type="protein sequence ID" value="KAF2665284.1"/>
    <property type="molecule type" value="Genomic_DNA"/>
</dbReference>
<evidence type="ECO:0000313" key="12">
    <source>
        <dbReference type="Proteomes" id="UP000799302"/>
    </source>
</evidence>
<evidence type="ECO:0000259" key="10">
    <source>
        <dbReference type="PROSITE" id="PS50157"/>
    </source>
</evidence>
<name>A0A6A6U2W0_9PEZI</name>
<dbReference type="PANTHER" id="PTHR40626:SF30">
    <property type="entry name" value="FINGER DOMAIN PROTEIN, PUTATIVE (AFU_ORTHOLOGUE AFUA_4G13600)-RELATED"/>
    <property type="match status" value="1"/>
</dbReference>
<evidence type="ECO:0000256" key="2">
    <source>
        <dbReference type="ARBA" id="ARBA00022723"/>
    </source>
</evidence>
<gene>
    <name evidence="11" type="ORF">BT63DRAFT_416854</name>
</gene>
<dbReference type="OrthoDB" id="6077919at2759"/>
<evidence type="ECO:0000256" key="5">
    <source>
        <dbReference type="ARBA" id="ARBA00022833"/>
    </source>
</evidence>
<feature type="coiled-coil region" evidence="8">
    <location>
        <begin position="638"/>
        <end position="665"/>
    </location>
</feature>
<evidence type="ECO:0000256" key="9">
    <source>
        <dbReference type="SAM" id="MobiDB-lite"/>
    </source>
</evidence>
<feature type="region of interest" description="Disordered" evidence="9">
    <location>
        <begin position="1"/>
        <end position="86"/>
    </location>
</feature>
<dbReference type="Proteomes" id="UP000799302">
    <property type="component" value="Unassembled WGS sequence"/>
</dbReference>
<dbReference type="GO" id="GO:0008270">
    <property type="term" value="F:zinc ion binding"/>
    <property type="evidence" value="ECO:0007669"/>
    <property type="project" value="UniProtKB-KW"/>
</dbReference>
<feature type="compositionally biased region" description="Polar residues" evidence="9">
    <location>
        <begin position="1"/>
        <end position="11"/>
    </location>
</feature>
<dbReference type="AlphaFoldDB" id="A0A6A6U2W0"/>
<keyword evidence="12" id="KW-1185">Reference proteome</keyword>
<feature type="compositionally biased region" description="Polar residues" evidence="9">
    <location>
        <begin position="29"/>
        <end position="47"/>
    </location>
</feature>
<keyword evidence="4 7" id="KW-0863">Zinc-finger</keyword>
<sequence>MSDQQASSVQPRQSTSASERTRRTRHTPLTKSKATSSRVSKRQNSGMAMSIPSGPSNRPAKRRQSSHVTDNVGANMNDNQSGRPAFTKTGRISKALKGVRIHTCEQCGKVYSRNEHLLHHPSADLESISSRVSSEPHQANCGAVQLPADSIKHEQAEREFSPRPPSSTDSTYTSVEIDFATVYPNSDKGPWIRPQFPPDSSNWADEAFGSSHIFLPPSPAVTSPWPQYNNPSSAPTNIDLSSTFPYTNVLDWSGLNSETNSPPIWEQLYFEPDMTVITGTSRSSSAPVIAVPPQLMPSNSASTSYEDSSQNGPIGQLLSQDRQRIYVEAYWRHFHPIFPILHKQKFTQYRRLPGGSVLLAAIMAIGAQFTHEWFAGSDSRILLERCAEKITKQYQQPSAMPLEIMQAVVLLEYLSHFKAKRAPETLSKLFIGVYDMLWDIHRNEQPRSTIDRLGDVSQTSEESLPRQWMTWIEVHGRERLLSSCYILDSRHALLLSRPNHAAALSGPELYVPIPNALWDAPKPDDWAQMLRTEHLPTTTIFELLDNVDCNVPDINCGPFESALIVGCYASSVTCQINDPNMTFIGPSHSIFEPSRINILSRCLSNHHSIRIMLLAVQLISLTPFRALVATSGKSWFFSKRLAGDASSAAEEYDRLKQQMRTWTEQALPVLSNVNGTQRSPYVQAVSIALQIINEVSTVQNPHLDLAFGCELALYFASLVLWSATFAGISLSARRHSYPTEHDTTDSFDWEPSRAESHVKDFVKLAIADVNEVASTLTPSTTAQPITTHLAEPHILASMPLRTNVSYPPIIIGQSVSSPGTPIVSGLLTPALPILPPTRMLPSWKIGVGAILRWSAWVLGGAGHRNSGAGELIEGAISVLEEVGHTGWVGPWF</sequence>
<evidence type="ECO:0000256" key="7">
    <source>
        <dbReference type="PROSITE-ProRule" id="PRU00042"/>
    </source>
</evidence>
<dbReference type="PROSITE" id="PS50157">
    <property type="entry name" value="ZINC_FINGER_C2H2_2"/>
    <property type="match status" value="1"/>
</dbReference>
<dbReference type="PANTHER" id="PTHR40626">
    <property type="entry name" value="MIP31509P"/>
    <property type="match status" value="1"/>
</dbReference>
<organism evidence="11 12">
    <name type="scientific">Microthyrium microscopicum</name>
    <dbReference type="NCBI Taxonomy" id="703497"/>
    <lineage>
        <taxon>Eukaryota</taxon>
        <taxon>Fungi</taxon>
        <taxon>Dikarya</taxon>
        <taxon>Ascomycota</taxon>
        <taxon>Pezizomycotina</taxon>
        <taxon>Dothideomycetes</taxon>
        <taxon>Dothideomycetes incertae sedis</taxon>
        <taxon>Microthyriales</taxon>
        <taxon>Microthyriaceae</taxon>
        <taxon>Microthyrium</taxon>
    </lineage>
</organism>
<keyword evidence="2" id="KW-0479">Metal-binding</keyword>
<protein>
    <recommendedName>
        <fullName evidence="10">C2H2-type domain-containing protein</fullName>
    </recommendedName>
</protein>
<keyword evidence="6" id="KW-0539">Nucleus</keyword>
<feature type="compositionally biased region" description="Polar residues" evidence="9">
    <location>
        <begin position="66"/>
        <end position="82"/>
    </location>
</feature>
<dbReference type="GO" id="GO:0006351">
    <property type="term" value="P:DNA-templated transcription"/>
    <property type="evidence" value="ECO:0007669"/>
    <property type="project" value="InterPro"/>
</dbReference>
<comment type="subcellular location">
    <subcellularLocation>
        <location evidence="1">Nucleus</location>
    </subcellularLocation>
</comment>
<dbReference type="GO" id="GO:0000785">
    <property type="term" value="C:chromatin"/>
    <property type="evidence" value="ECO:0007669"/>
    <property type="project" value="TreeGrafter"/>
</dbReference>
<dbReference type="InterPro" id="IPR051059">
    <property type="entry name" value="VerF-like"/>
</dbReference>
<evidence type="ECO:0000256" key="1">
    <source>
        <dbReference type="ARBA" id="ARBA00004123"/>
    </source>
</evidence>
<dbReference type="GO" id="GO:0005634">
    <property type="term" value="C:nucleus"/>
    <property type="evidence" value="ECO:0007669"/>
    <property type="project" value="UniProtKB-SubCell"/>
</dbReference>
<keyword evidence="5" id="KW-0862">Zinc</keyword>
<reference evidence="11" key="1">
    <citation type="journal article" date="2020" name="Stud. Mycol.">
        <title>101 Dothideomycetes genomes: a test case for predicting lifestyles and emergence of pathogens.</title>
        <authorList>
            <person name="Haridas S."/>
            <person name="Albert R."/>
            <person name="Binder M."/>
            <person name="Bloem J."/>
            <person name="Labutti K."/>
            <person name="Salamov A."/>
            <person name="Andreopoulos B."/>
            <person name="Baker S."/>
            <person name="Barry K."/>
            <person name="Bills G."/>
            <person name="Bluhm B."/>
            <person name="Cannon C."/>
            <person name="Castanera R."/>
            <person name="Culley D."/>
            <person name="Daum C."/>
            <person name="Ezra D."/>
            <person name="Gonzalez J."/>
            <person name="Henrissat B."/>
            <person name="Kuo A."/>
            <person name="Liang C."/>
            <person name="Lipzen A."/>
            <person name="Lutzoni F."/>
            <person name="Magnuson J."/>
            <person name="Mondo S."/>
            <person name="Nolan M."/>
            <person name="Ohm R."/>
            <person name="Pangilinan J."/>
            <person name="Park H.-J."/>
            <person name="Ramirez L."/>
            <person name="Alfaro M."/>
            <person name="Sun H."/>
            <person name="Tritt A."/>
            <person name="Yoshinaga Y."/>
            <person name="Zwiers L.-H."/>
            <person name="Turgeon B."/>
            <person name="Goodwin S."/>
            <person name="Spatafora J."/>
            <person name="Crous P."/>
            <person name="Grigoriev I."/>
        </authorList>
    </citation>
    <scope>NUCLEOTIDE SEQUENCE</scope>
    <source>
        <strain evidence="11">CBS 115976</strain>
    </source>
</reference>
<dbReference type="GO" id="GO:0000981">
    <property type="term" value="F:DNA-binding transcription factor activity, RNA polymerase II-specific"/>
    <property type="evidence" value="ECO:0007669"/>
    <property type="project" value="InterPro"/>
</dbReference>
<proteinExistence type="predicted"/>
<dbReference type="Pfam" id="PF04082">
    <property type="entry name" value="Fungal_trans"/>
    <property type="match status" value="1"/>
</dbReference>
<dbReference type="CDD" id="cd12148">
    <property type="entry name" value="fungal_TF_MHR"/>
    <property type="match status" value="1"/>
</dbReference>
<dbReference type="InterPro" id="IPR013087">
    <property type="entry name" value="Znf_C2H2_type"/>
</dbReference>
<evidence type="ECO:0000313" key="11">
    <source>
        <dbReference type="EMBL" id="KAF2665284.1"/>
    </source>
</evidence>
<evidence type="ECO:0000256" key="3">
    <source>
        <dbReference type="ARBA" id="ARBA00022737"/>
    </source>
</evidence>